<evidence type="ECO:0000256" key="1">
    <source>
        <dbReference type="SAM" id="SignalP"/>
    </source>
</evidence>
<feature type="signal peptide" evidence="1">
    <location>
        <begin position="1"/>
        <end position="33"/>
    </location>
</feature>
<name>A0ABW2Q6X6_9MICO</name>
<keyword evidence="1" id="KW-0732">Signal</keyword>
<accession>A0ABW2Q6X6</accession>
<dbReference type="EMBL" id="JBHTCQ010000001">
    <property type="protein sequence ID" value="MFC7404759.1"/>
    <property type="molecule type" value="Genomic_DNA"/>
</dbReference>
<keyword evidence="3" id="KW-1185">Reference proteome</keyword>
<proteinExistence type="predicted"/>
<feature type="chain" id="PRO_5046400355" evidence="1">
    <location>
        <begin position="34"/>
        <end position="156"/>
    </location>
</feature>
<dbReference type="Gene3D" id="2.60.20.10">
    <property type="entry name" value="Crystallins"/>
    <property type="match status" value="1"/>
</dbReference>
<protein>
    <submittedName>
        <fullName evidence="2">Peptidase inhibitor family I36 protein</fullName>
    </submittedName>
</protein>
<evidence type="ECO:0000313" key="2">
    <source>
        <dbReference type="EMBL" id="MFC7404759.1"/>
    </source>
</evidence>
<comment type="caution">
    <text evidence="2">The sequence shown here is derived from an EMBL/GenBank/DDBJ whole genome shotgun (WGS) entry which is preliminary data.</text>
</comment>
<gene>
    <name evidence="2" type="ORF">ACFQQL_06520</name>
</gene>
<organism evidence="2 3">
    <name type="scientific">Georgenia alba</name>
    <dbReference type="NCBI Taxonomy" id="2233858"/>
    <lineage>
        <taxon>Bacteria</taxon>
        <taxon>Bacillati</taxon>
        <taxon>Actinomycetota</taxon>
        <taxon>Actinomycetes</taxon>
        <taxon>Micrococcales</taxon>
        <taxon>Bogoriellaceae</taxon>
        <taxon>Georgenia</taxon>
    </lineage>
</organism>
<dbReference type="Proteomes" id="UP001596455">
    <property type="component" value="Unassembled WGS sequence"/>
</dbReference>
<reference evidence="3" key="1">
    <citation type="journal article" date="2019" name="Int. J. Syst. Evol. Microbiol.">
        <title>The Global Catalogue of Microorganisms (GCM) 10K type strain sequencing project: providing services to taxonomists for standard genome sequencing and annotation.</title>
        <authorList>
            <consortium name="The Broad Institute Genomics Platform"/>
            <consortium name="The Broad Institute Genome Sequencing Center for Infectious Disease"/>
            <person name="Wu L."/>
            <person name="Ma J."/>
        </authorList>
    </citation>
    <scope>NUCLEOTIDE SEQUENCE [LARGE SCALE GENOMIC DNA]</scope>
    <source>
        <strain evidence="3">JCM 1490</strain>
    </source>
</reference>
<sequence>MNEAKPIRRLLASLLAVAGLTLGIVTVAPEAQAASPADRCPRGALCFYFNSDWNGAQANFYRPVDGFLGNDRFRRGSGYRPGNGVGVPVGNNAASVINRTGHAVFLSDGTQCTGRSRQINPGATRNLAAIGLKNQVSSFMAHQVGAGAACVGDGMR</sequence>
<dbReference type="RefSeq" id="WP_382392459.1">
    <property type="nucleotide sequence ID" value="NZ_JBHTCQ010000001.1"/>
</dbReference>
<dbReference type="Pfam" id="PF03995">
    <property type="entry name" value="Inhibitor_I36"/>
    <property type="match status" value="1"/>
</dbReference>
<evidence type="ECO:0000313" key="3">
    <source>
        <dbReference type="Proteomes" id="UP001596455"/>
    </source>
</evidence>